<dbReference type="PROSITE" id="PS01082">
    <property type="entry name" value="RIBOSOMAL_L7AE"/>
    <property type="match status" value="1"/>
</dbReference>
<evidence type="ECO:0000256" key="4">
    <source>
        <dbReference type="SAM" id="MobiDB-lite"/>
    </source>
</evidence>
<dbReference type="Proteomes" id="UP001281761">
    <property type="component" value="Unassembled WGS sequence"/>
</dbReference>
<dbReference type="Gene3D" id="3.30.1330.30">
    <property type="match status" value="1"/>
</dbReference>
<accession>A0ABQ9YC51</accession>
<dbReference type="InterPro" id="IPR029064">
    <property type="entry name" value="Ribosomal_eL30-like_sf"/>
</dbReference>
<organism evidence="6 7">
    <name type="scientific">Blattamonas nauphoetae</name>
    <dbReference type="NCBI Taxonomy" id="2049346"/>
    <lineage>
        <taxon>Eukaryota</taxon>
        <taxon>Metamonada</taxon>
        <taxon>Preaxostyla</taxon>
        <taxon>Oxymonadida</taxon>
        <taxon>Blattamonas</taxon>
    </lineage>
</organism>
<sequence length="351" mass="38887">MPGDEKATKTQAKPAQKPTTKGAAAKGKAGKQDTKGKGKNAKNQSQQGQKGATAKPAQAPKKQTSSTTSGGAVLPPRIKAIGQPKEKVTRKTPAALPAGVKSSEQKAPQKEHKSIHIKATPRVFSIGGDLRPKQDLSRMVKWPAYIRLQRQKKIMYQRLKIPAMVNQFTSTLDKHNALSVFQLVKKYRPETLHQKRRRLVQEAKAKKDGKPIEKTKPYVVKYGVNHVAQLVEQKKAKLVVIANDVDPIEHVLWLPTLCRKMDVPYCIVKNKARLGKAVHLKTTSCMAFVNIRPQDKKDLEKIVTVCRSNYNDRAEQIARHVGGGKLGLRSSTYLKKRAEALKKASLDKAAL</sequence>
<feature type="compositionally biased region" description="Basic and acidic residues" evidence="4">
    <location>
        <begin position="103"/>
        <end position="114"/>
    </location>
</feature>
<protein>
    <submittedName>
        <fullName evidence="6">60S ribosomal protein L7a-1</fullName>
    </submittedName>
</protein>
<evidence type="ECO:0000256" key="3">
    <source>
        <dbReference type="ARBA" id="ARBA00023274"/>
    </source>
</evidence>
<dbReference type="GO" id="GO:0005840">
    <property type="term" value="C:ribosome"/>
    <property type="evidence" value="ECO:0007669"/>
    <property type="project" value="UniProtKB-KW"/>
</dbReference>
<keyword evidence="7" id="KW-1185">Reference proteome</keyword>
<evidence type="ECO:0000259" key="5">
    <source>
        <dbReference type="Pfam" id="PF01248"/>
    </source>
</evidence>
<feature type="domain" description="Ribosomal protein eL8/eL30/eS12/Gadd45" evidence="5">
    <location>
        <begin position="215"/>
        <end position="299"/>
    </location>
</feature>
<comment type="caution">
    <text evidence="6">The sequence shown here is derived from an EMBL/GenBank/DDBJ whole genome shotgun (WGS) entry which is preliminary data.</text>
</comment>
<dbReference type="SUPFAM" id="SSF55315">
    <property type="entry name" value="L30e-like"/>
    <property type="match status" value="1"/>
</dbReference>
<reference evidence="6 7" key="1">
    <citation type="journal article" date="2022" name="bioRxiv">
        <title>Genomics of Preaxostyla Flagellates Illuminates Evolutionary Transitions and the Path Towards Mitochondrial Loss.</title>
        <authorList>
            <person name="Novak L.V.F."/>
            <person name="Treitli S.C."/>
            <person name="Pyrih J."/>
            <person name="Halakuc P."/>
            <person name="Pipaliya S.V."/>
            <person name="Vacek V."/>
            <person name="Brzon O."/>
            <person name="Soukal P."/>
            <person name="Eme L."/>
            <person name="Dacks J.B."/>
            <person name="Karnkowska A."/>
            <person name="Elias M."/>
            <person name="Hampl V."/>
        </authorList>
    </citation>
    <scope>NUCLEOTIDE SEQUENCE [LARGE SCALE GENOMIC DNA]</scope>
    <source>
        <strain evidence="6">NAU3</strain>
        <tissue evidence="6">Gut</tissue>
    </source>
</reference>
<comment type="similarity">
    <text evidence="1">Belongs to the eukaryotic ribosomal protein eL8 family.</text>
</comment>
<evidence type="ECO:0000256" key="1">
    <source>
        <dbReference type="ARBA" id="ARBA00007337"/>
    </source>
</evidence>
<feature type="region of interest" description="Disordered" evidence="4">
    <location>
        <begin position="1"/>
        <end position="115"/>
    </location>
</feature>
<dbReference type="InterPro" id="IPR001921">
    <property type="entry name" value="Ribosomal_eL8_euk"/>
</dbReference>
<dbReference type="PRINTS" id="PR00882">
    <property type="entry name" value="RIBOSOMALL7A"/>
</dbReference>
<dbReference type="Pfam" id="PF01248">
    <property type="entry name" value="Ribosomal_L7Ae"/>
    <property type="match status" value="1"/>
</dbReference>
<dbReference type="InterPro" id="IPR004038">
    <property type="entry name" value="Ribosomal_eL8/eL30/eS12/Gad45"/>
</dbReference>
<name>A0ABQ9YC51_9EUKA</name>
<evidence type="ECO:0000313" key="7">
    <source>
        <dbReference type="Proteomes" id="UP001281761"/>
    </source>
</evidence>
<evidence type="ECO:0000256" key="2">
    <source>
        <dbReference type="ARBA" id="ARBA00022980"/>
    </source>
</evidence>
<dbReference type="InterPro" id="IPR018492">
    <property type="entry name" value="Ribosomal_eL8/Nhp2"/>
</dbReference>
<keyword evidence="3" id="KW-0687">Ribonucleoprotein</keyword>
<dbReference type="PRINTS" id="PR00881">
    <property type="entry name" value="L7ARS6FAMILY"/>
</dbReference>
<keyword evidence="2 6" id="KW-0689">Ribosomal protein</keyword>
<dbReference type="PANTHER" id="PTHR23105">
    <property type="entry name" value="RIBOSOMAL PROTEIN L7AE FAMILY MEMBER"/>
    <property type="match status" value="1"/>
</dbReference>
<dbReference type="EMBL" id="JARBJD010000017">
    <property type="protein sequence ID" value="KAK2961253.1"/>
    <property type="molecule type" value="Genomic_DNA"/>
</dbReference>
<feature type="compositionally biased region" description="Low complexity" evidence="4">
    <location>
        <begin position="9"/>
        <end position="27"/>
    </location>
</feature>
<gene>
    <name evidence="6" type="ORF">BLNAU_3699</name>
</gene>
<dbReference type="InterPro" id="IPR004037">
    <property type="entry name" value="Ribosomal_eL8-like_CS"/>
</dbReference>
<feature type="compositionally biased region" description="Low complexity" evidence="4">
    <location>
        <begin position="46"/>
        <end position="64"/>
    </location>
</feature>
<proteinExistence type="inferred from homology"/>
<dbReference type="InterPro" id="IPR050257">
    <property type="entry name" value="eL8/uL1-like"/>
</dbReference>
<evidence type="ECO:0000313" key="6">
    <source>
        <dbReference type="EMBL" id="KAK2961253.1"/>
    </source>
</evidence>